<comment type="caution">
    <text evidence="2">The sequence shown here is derived from an EMBL/GenBank/DDBJ whole genome shotgun (WGS) entry which is preliminary data.</text>
</comment>
<evidence type="ECO:0000313" key="3">
    <source>
        <dbReference type="Proteomes" id="UP001500729"/>
    </source>
</evidence>
<name>A0ABN1CWD5_SACER</name>
<gene>
    <name evidence="2" type="ORF">GCM10009533_29010</name>
</gene>
<keyword evidence="3" id="KW-1185">Reference proteome</keyword>
<feature type="region of interest" description="Disordered" evidence="1">
    <location>
        <begin position="1"/>
        <end position="33"/>
    </location>
</feature>
<reference evidence="2 3" key="1">
    <citation type="journal article" date="2019" name="Int. J. Syst. Evol. Microbiol.">
        <title>The Global Catalogue of Microorganisms (GCM) 10K type strain sequencing project: providing services to taxonomists for standard genome sequencing and annotation.</title>
        <authorList>
            <consortium name="The Broad Institute Genomics Platform"/>
            <consortium name="The Broad Institute Genome Sequencing Center for Infectious Disease"/>
            <person name="Wu L."/>
            <person name="Ma J."/>
        </authorList>
    </citation>
    <scope>NUCLEOTIDE SEQUENCE [LARGE SCALE GENOMIC DNA]</scope>
    <source>
        <strain evidence="2 3">JCM 10303</strain>
    </source>
</reference>
<organism evidence="2 3">
    <name type="scientific">Saccharopolyspora erythraea</name>
    <name type="common">Streptomyces erythraeus</name>
    <dbReference type="NCBI Taxonomy" id="1836"/>
    <lineage>
        <taxon>Bacteria</taxon>
        <taxon>Bacillati</taxon>
        <taxon>Actinomycetota</taxon>
        <taxon>Actinomycetes</taxon>
        <taxon>Pseudonocardiales</taxon>
        <taxon>Pseudonocardiaceae</taxon>
        <taxon>Saccharopolyspora</taxon>
    </lineage>
</organism>
<evidence type="ECO:0000313" key="2">
    <source>
        <dbReference type="EMBL" id="GAA0527919.1"/>
    </source>
</evidence>
<sequence>MAIDRAARARRRREQRAAAQHAPPPEERRRLGAAATEVEGLFSAGAKHRLERLEWVAVAREDERESGAGPLDFDAGVIRLGPADDERTG</sequence>
<proteinExistence type="predicted"/>
<dbReference type="Proteomes" id="UP001500729">
    <property type="component" value="Unassembled WGS sequence"/>
</dbReference>
<protein>
    <submittedName>
        <fullName evidence="2">Uncharacterized protein</fullName>
    </submittedName>
</protein>
<dbReference type="RefSeq" id="WP_009944075.1">
    <property type="nucleotide sequence ID" value="NZ_BAAAGS010000016.1"/>
</dbReference>
<accession>A0ABN1CWD5</accession>
<evidence type="ECO:0000256" key="1">
    <source>
        <dbReference type="SAM" id="MobiDB-lite"/>
    </source>
</evidence>
<dbReference type="EMBL" id="BAAAGS010000016">
    <property type="protein sequence ID" value="GAA0527919.1"/>
    <property type="molecule type" value="Genomic_DNA"/>
</dbReference>
<feature type="region of interest" description="Disordered" evidence="1">
    <location>
        <begin position="64"/>
        <end position="89"/>
    </location>
</feature>